<sequence length="119" mass="13870">MLDKKARIRTSREYRNVFEKGKRFSGRFLIVYYVENALNDNRFGFITNKKIGIAVIRNRIKRQLRAIVRKYQGQVRTKHDIVLVARAGIGKSSFEGMEKDYISIMKKAGLFARNANNIN</sequence>
<evidence type="ECO:0000256" key="8">
    <source>
        <dbReference type="NCBIfam" id="TIGR00188"/>
    </source>
</evidence>
<evidence type="ECO:0000256" key="2">
    <source>
        <dbReference type="ARBA" id="ARBA00022694"/>
    </source>
</evidence>
<keyword evidence="2 7" id="KW-0819">tRNA processing</keyword>
<dbReference type="PROSITE" id="PS00648">
    <property type="entry name" value="RIBONUCLEASE_P"/>
    <property type="match status" value="1"/>
</dbReference>
<evidence type="ECO:0000256" key="3">
    <source>
        <dbReference type="ARBA" id="ARBA00022722"/>
    </source>
</evidence>
<comment type="catalytic activity">
    <reaction evidence="7">
        <text>Endonucleolytic cleavage of RNA, removing 5'-extranucleotides from tRNA precursor.</text>
        <dbReference type="EC" id="3.1.26.5"/>
    </reaction>
</comment>
<dbReference type="PANTHER" id="PTHR33992:SF1">
    <property type="entry name" value="RIBONUCLEASE P PROTEIN COMPONENT"/>
    <property type="match status" value="1"/>
</dbReference>
<evidence type="ECO:0000256" key="4">
    <source>
        <dbReference type="ARBA" id="ARBA00022759"/>
    </source>
</evidence>
<comment type="subunit">
    <text evidence="7">Consists of a catalytic RNA component (M1 or rnpB) and a protein subunit.</text>
</comment>
<keyword evidence="5 7" id="KW-0378">Hydrolase</keyword>
<dbReference type="GO" id="GO:0001682">
    <property type="term" value="P:tRNA 5'-leader removal"/>
    <property type="evidence" value="ECO:0007669"/>
    <property type="project" value="UniProtKB-UniRule"/>
</dbReference>
<protein>
    <recommendedName>
        <fullName evidence="7 8">Ribonuclease P protein component</fullName>
        <shortName evidence="7">RNase P protein</shortName>
        <shortName evidence="7">RNaseP protein</shortName>
        <ecNumber evidence="7 8">3.1.26.5</ecNumber>
    </recommendedName>
    <alternativeName>
        <fullName evidence="7">Protein C5</fullName>
    </alternativeName>
</protein>
<keyword evidence="4 7" id="KW-0255">Endonuclease</keyword>
<evidence type="ECO:0000313" key="10">
    <source>
        <dbReference type="Proteomes" id="UP000263273"/>
    </source>
</evidence>
<dbReference type="InterPro" id="IPR014721">
    <property type="entry name" value="Ribsml_uS5_D2-typ_fold_subgr"/>
</dbReference>
<evidence type="ECO:0000256" key="6">
    <source>
        <dbReference type="ARBA" id="ARBA00022884"/>
    </source>
</evidence>
<name>A0A354YWM0_9FIRM</name>
<proteinExistence type="inferred from homology"/>
<evidence type="ECO:0000256" key="1">
    <source>
        <dbReference type="ARBA" id="ARBA00002663"/>
    </source>
</evidence>
<evidence type="ECO:0000256" key="7">
    <source>
        <dbReference type="HAMAP-Rule" id="MF_00227"/>
    </source>
</evidence>
<dbReference type="GO" id="GO:0004526">
    <property type="term" value="F:ribonuclease P activity"/>
    <property type="evidence" value="ECO:0007669"/>
    <property type="project" value="UniProtKB-UniRule"/>
</dbReference>
<dbReference type="NCBIfam" id="TIGR00188">
    <property type="entry name" value="rnpA"/>
    <property type="match status" value="1"/>
</dbReference>
<dbReference type="Proteomes" id="UP000263273">
    <property type="component" value="Unassembled WGS sequence"/>
</dbReference>
<dbReference type="GO" id="GO:0000049">
    <property type="term" value="F:tRNA binding"/>
    <property type="evidence" value="ECO:0007669"/>
    <property type="project" value="UniProtKB-UniRule"/>
</dbReference>
<dbReference type="EC" id="3.1.26.5" evidence="7 8"/>
<keyword evidence="3 7" id="KW-0540">Nuclease</keyword>
<reference evidence="9 10" key="1">
    <citation type="journal article" date="2018" name="Nat. Biotechnol.">
        <title>A standardized bacterial taxonomy based on genome phylogeny substantially revises the tree of life.</title>
        <authorList>
            <person name="Parks D.H."/>
            <person name="Chuvochina M."/>
            <person name="Waite D.W."/>
            <person name="Rinke C."/>
            <person name="Skarshewski A."/>
            <person name="Chaumeil P.A."/>
            <person name="Hugenholtz P."/>
        </authorList>
    </citation>
    <scope>NUCLEOTIDE SEQUENCE [LARGE SCALE GENOMIC DNA]</scope>
    <source>
        <strain evidence="9">UBA10948</strain>
    </source>
</reference>
<dbReference type="HAMAP" id="MF_00227">
    <property type="entry name" value="RNase_P"/>
    <property type="match status" value="1"/>
</dbReference>
<dbReference type="STRING" id="378794.GCA_001570625_00368"/>
<dbReference type="InterPro" id="IPR020568">
    <property type="entry name" value="Ribosomal_Su5_D2-typ_SF"/>
</dbReference>
<dbReference type="InterPro" id="IPR020539">
    <property type="entry name" value="RNase_P_CS"/>
</dbReference>
<gene>
    <name evidence="7 9" type="primary">rnpA</name>
    <name evidence="9" type="ORF">DDZ44_01655</name>
</gene>
<organism evidence="9 10">
    <name type="scientific">Syntrophomonas wolfei</name>
    <dbReference type="NCBI Taxonomy" id="863"/>
    <lineage>
        <taxon>Bacteria</taxon>
        <taxon>Bacillati</taxon>
        <taxon>Bacillota</taxon>
        <taxon>Clostridia</taxon>
        <taxon>Eubacteriales</taxon>
        <taxon>Syntrophomonadaceae</taxon>
        <taxon>Syntrophomonas</taxon>
    </lineage>
</organism>
<dbReference type="GO" id="GO:0030677">
    <property type="term" value="C:ribonuclease P complex"/>
    <property type="evidence" value="ECO:0007669"/>
    <property type="project" value="TreeGrafter"/>
</dbReference>
<comment type="similarity">
    <text evidence="7">Belongs to the RnpA family.</text>
</comment>
<dbReference type="PANTHER" id="PTHR33992">
    <property type="entry name" value="RIBONUCLEASE P PROTEIN COMPONENT"/>
    <property type="match status" value="1"/>
</dbReference>
<evidence type="ECO:0000313" key="9">
    <source>
        <dbReference type="EMBL" id="HBK52632.1"/>
    </source>
</evidence>
<dbReference type="InterPro" id="IPR000100">
    <property type="entry name" value="RNase_P"/>
</dbReference>
<dbReference type="Pfam" id="PF00825">
    <property type="entry name" value="Ribonuclease_P"/>
    <property type="match status" value="1"/>
</dbReference>
<accession>A0A354YWM0</accession>
<dbReference type="SUPFAM" id="SSF54211">
    <property type="entry name" value="Ribosomal protein S5 domain 2-like"/>
    <property type="match status" value="1"/>
</dbReference>
<dbReference type="EMBL" id="DNZF01000036">
    <property type="protein sequence ID" value="HBK52632.1"/>
    <property type="molecule type" value="Genomic_DNA"/>
</dbReference>
<evidence type="ECO:0000256" key="5">
    <source>
        <dbReference type="ARBA" id="ARBA00022801"/>
    </source>
</evidence>
<dbReference type="RefSeq" id="WP_061212950.1">
    <property type="nucleotide sequence ID" value="NZ_DHSN01000024.1"/>
</dbReference>
<comment type="function">
    <text evidence="1 7">RNaseP catalyzes the removal of the 5'-leader sequence from pre-tRNA to produce the mature 5'-terminus. It can also cleave other RNA substrates such as 4.5S RNA. The protein component plays an auxiliary but essential role in vivo by binding to the 5'-leader sequence and broadening the substrate specificity of the ribozyme.</text>
</comment>
<dbReference type="Gene3D" id="3.30.230.10">
    <property type="match status" value="1"/>
</dbReference>
<dbReference type="GO" id="GO:0042781">
    <property type="term" value="F:3'-tRNA processing endoribonuclease activity"/>
    <property type="evidence" value="ECO:0007669"/>
    <property type="project" value="TreeGrafter"/>
</dbReference>
<keyword evidence="6 7" id="KW-0694">RNA-binding</keyword>
<comment type="caution">
    <text evidence="9">The sequence shown here is derived from an EMBL/GenBank/DDBJ whole genome shotgun (WGS) entry which is preliminary data.</text>
</comment>
<dbReference type="AlphaFoldDB" id="A0A354YWM0"/>